<accession>A0A6G0XNM3</accession>
<proteinExistence type="predicted"/>
<keyword evidence="2" id="KW-0067">ATP-binding</keyword>
<evidence type="ECO:0000313" key="4">
    <source>
        <dbReference type="EMBL" id="KAF0741913.1"/>
    </source>
</evidence>
<dbReference type="Pfam" id="PF00501">
    <property type="entry name" value="AMP-binding"/>
    <property type="match status" value="1"/>
</dbReference>
<dbReference type="PROSITE" id="PS00455">
    <property type="entry name" value="AMP_BINDING"/>
    <property type="match status" value="1"/>
</dbReference>
<protein>
    <recommendedName>
        <fullName evidence="3">AMP-dependent synthetase/ligase domain-containing protein</fullName>
    </recommendedName>
</protein>
<dbReference type="GO" id="GO:0004467">
    <property type="term" value="F:long-chain fatty acid-CoA ligase activity"/>
    <property type="evidence" value="ECO:0007669"/>
    <property type="project" value="TreeGrafter"/>
</dbReference>
<dbReference type="Gene3D" id="3.40.50.12780">
    <property type="entry name" value="N-terminal domain of ligase-like"/>
    <property type="match status" value="1"/>
</dbReference>
<evidence type="ECO:0000256" key="1">
    <source>
        <dbReference type="ARBA" id="ARBA00022741"/>
    </source>
</evidence>
<dbReference type="InterPro" id="IPR000873">
    <property type="entry name" value="AMP-dep_synth/lig_dom"/>
</dbReference>
<dbReference type="EMBL" id="VJMJ01000034">
    <property type="protein sequence ID" value="KAF0741913.1"/>
    <property type="molecule type" value="Genomic_DNA"/>
</dbReference>
<dbReference type="VEuPathDB" id="FungiDB:AeMF1_005940"/>
<dbReference type="PANTHER" id="PTHR43272:SF33">
    <property type="entry name" value="AMP-BINDING DOMAIN-CONTAINING PROTEIN-RELATED"/>
    <property type="match status" value="1"/>
</dbReference>
<sequence>MLHVLLNTVEKTPDGRFLGHRPLDENGNALDFVWSSYAQVYQRIQRFGSGLKHNKMLNVTADGEHVMCIYMKNSAEWIVAQYGAMYCGAFCVALYDTLGADSTEFILNQTLATTVVCTTAEFSNVLLAKSATPTLEFVVLADAQAITESQAASAKAAGVRIYTMGEIEAIGSEFPSEPFMPTLEDIYCLIYTSGTTGNPKGVPLTHRNVLCQCVALHERIAEGPGAVPFTKDSVHLSYLPLAHSMEHMVHANIILHGACIGMYQGNTLKLVDDLVALRPTFFATVPRLLNKMYDKIVNGANAAGGFKAWLFNVAKDTKLTNLKQGYRRHAIFDALIFSKVQQKLGLDRCTFIATGSTPLATDVMDFFRILFNCPIHEGYGQSETSTCAAMTHIYDSEAGTVGPPLTAVDIKLVSAPDMGYNVTDTFHGDDPATRIPVHGRGEICFRGVNVTPGYYKAPDKTAETFDEEGWLHSGDIGVWTVDGRLRIVDRKKNIFKLSQGEYIAPEKIENILVTSPYVAQPFVYGDSLHSVLVAIIVPDEDALMNLAKTLHVSGSFAQVCENKQVVAAVLNDLVAASKKGKLCGFETIKALKLHPTPFTVENDLMTPTFKMKRFEAKKAFLKEIDALYVECGDLVAGQNVHQG</sequence>
<keyword evidence="1" id="KW-0547">Nucleotide-binding</keyword>
<evidence type="ECO:0000259" key="3">
    <source>
        <dbReference type="Pfam" id="PF00501"/>
    </source>
</evidence>
<comment type="caution">
    <text evidence="4">The sequence shown here is derived from an EMBL/GenBank/DDBJ whole genome shotgun (WGS) entry which is preliminary data.</text>
</comment>
<dbReference type="Proteomes" id="UP000481153">
    <property type="component" value="Unassembled WGS sequence"/>
</dbReference>
<organism evidence="4 5">
    <name type="scientific">Aphanomyces euteiches</name>
    <dbReference type="NCBI Taxonomy" id="100861"/>
    <lineage>
        <taxon>Eukaryota</taxon>
        <taxon>Sar</taxon>
        <taxon>Stramenopiles</taxon>
        <taxon>Oomycota</taxon>
        <taxon>Saprolegniomycetes</taxon>
        <taxon>Saprolegniales</taxon>
        <taxon>Verrucalvaceae</taxon>
        <taxon>Aphanomyces</taxon>
    </lineage>
</organism>
<keyword evidence="5" id="KW-1185">Reference proteome</keyword>
<dbReference type="GO" id="GO:0005524">
    <property type="term" value="F:ATP binding"/>
    <property type="evidence" value="ECO:0007669"/>
    <property type="project" value="UniProtKB-KW"/>
</dbReference>
<evidence type="ECO:0000256" key="2">
    <source>
        <dbReference type="ARBA" id="ARBA00022840"/>
    </source>
</evidence>
<feature type="domain" description="AMP-dependent synthetase/ligase" evidence="3">
    <location>
        <begin position="32"/>
        <end position="455"/>
    </location>
</feature>
<dbReference type="AlphaFoldDB" id="A0A6G0XNM3"/>
<gene>
    <name evidence="4" type="ORF">Ae201684_003099</name>
</gene>
<dbReference type="InterPro" id="IPR020845">
    <property type="entry name" value="AMP-binding_CS"/>
</dbReference>
<dbReference type="PANTHER" id="PTHR43272">
    <property type="entry name" value="LONG-CHAIN-FATTY-ACID--COA LIGASE"/>
    <property type="match status" value="1"/>
</dbReference>
<evidence type="ECO:0000313" key="5">
    <source>
        <dbReference type="Proteomes" id="UP000481153"/>
    </source>
</evidence>
<dbReference type="GO" id="GO:0005783">
    <property type="term" value="C:endoplasmic reticulum"/>
    <property type="evidence" value="ECO:0007669"/>
    <property type="project" value="TreeGrafter"/>
</dbReference>
<dbReference type="GO" id="GO:0016020">
    <property type="term" value="C:membrane"/>
    <property type="evidence" value="ECO:0007669"/>
    <property type="project" value="TreeGrafter"/>
</dbReference>
<dbReference type="SUPFAM" id="SSF56801">
    <property type="entry name" value="Acetyl-CoA synthetase-like"/>
    <property type="match status" value="1"/>
</dbReference>
<reference evidence="4 5" key="1">
    <citation type="submission" date="2019-07" db="EMBL/GenBank/DDBJ databases">
        <title>Genomics analysis of Aphanomyces spp. identifies a new class of oomycete effector associated with host adaptation.</title>
        <authorList>
            <person name="Gaulin E."/>
        </authorList>
    </citation>
    <scope>NUCLEOTIDE SEQUENCE [LARGE SCALE GENOMIC DNA]</scope>
    <source>
        <strain evidence="4 5">ATCC 201684</strain>
    </source>
</reference>
<name>A0A6G0XNM3_9STRA</name>
<dbReference type="InterPro" id="IPR042099">
    <property type="entry name" value="ANL_N_sf"/>
</dbReference>